<feature type="domain" description="FYVE-type" evidence="6">
    <location>
        <begin position="150"/>
        <end position="225"/>
    </location>
</feature>
<sequence length="228" mass="25396">MRNLTYPSADTNQYRKHQATLLVTQYSAHVDRLNTRVQSLAQQVSTPISPVQHNPELARMLDFSSHTEEPAPSRPHASTYSNETADFDANPWSRDSAVPNASSQPWSSATLQTPQDNSSLNHVDLLEQDDTASIAASAAAGPRPFTWESDMSAKECRRCERRFGLIVRRHHCRRCGLIVCDKCSASRTYLNASEILQDPNGPVESVQVLASQHQRVCDKCYADLGMRA</sequence>
<dbReference type="SUPFAM" id="SSF57903">
    <property type="entry name" value="FYVE/PHD zinc finger"/>
    <property type="match status" value="1"/>
</dbReference>
<organism evidence="7 8">
    <name type="scientific">Syncephalastrum racemosum</name>
    <name type="common">Filamentous fungus</name>
    <dbReference type="NCBI Taxonomy" id="13706"/>
    <lineage>
        <taxon>Eukaryota</taxon>
        <taxon>Fungi</taxon>
        <taxon>Fungi incertae sedis</taxon>
        <taxon>Mucoromycota</taxon>
        <taxon>Mucoromycotina</taxon>
        <taxon>Mucoromycetes</taxon>
        <taxon>Mucorales</taxon>
        <taxon>Syncephalastraceae</taxon>
        <taxon>Syncephalastrum</taxon>
    </lineage>
</organism>
<dbReference type="InterPro" id="IPR000306">
    <property type="entry name" value="Znf_FYVE"/>
</dbReference>
<dbReference type="STRING" id="13706.A0A1X2HCN9"/>
<evidence type="ECO:0000256" key="4">
    <source>
        <dbReference type="PROSITE-ProRule" id="PRU00091"/>
    </source>
</evidence>
<feature type="region of interest" description="Disordered" evidence="5">
    <location>
        <begin position="64"/>
        <end position="116"/>
    </location>
</feature>
<dbReference type="InterPro" id="IPR052113">
    <property type="entry name" value="FYVE-type_Zinc_Finger"/>
</dbReference>
<dbReference type="Gene3D" id="3.30.40.10">
    <property type="entry name" value="Zinc/RING finger domain, C3HC4 (zinc finger)"/>
    <property type="match status" value="1"/>
</dbReference>
<dbReference type="InParanoid" id="A0A1X2HCN9"/>
<evidence type="ECO:0000313" key="7">
    <source>
        <dbReference type="EMBL" id="ORY96510.1"/>
    </source>
</evidence>
<protein>
    <submittedName>
        <fullName evidence="7">FYVE zinc finger-domain-containing protein</fullName>
    </submittedName>
</protein>
<reference evidence="7 8" key="1">
    <citation type="submission" date="2016-07" db="EMBL/GenBank/DDBJ databases">
        <title>Pervasive Adenine N6-methylation of Active Genes in Fungi.</title>
        <authorList>
            <consortium name="DOE Joint Genome Institute"/>
            <person name="Mondo S.J."/>
            <person name="Dannebaum R.O."/>
            <person name="Kuo R.C."/>
            <person name="Labutti K."/>
            <person name="Haridas S."/>
            <person name="Kuo A."/>
            <person name="Salamov A."/>
            <person name="Ahrendt S.R."/>
            <person name="Lipzen A."/>
            <person name="Sullivan W."/>
            <person name="Andreopoulos W.B."/>
            <person name="Clum A."/>
            <person name="Lindquist E."/>
            <person name="Daum C."/>
            <person name="Ramamoorthy G.K."/>
            <person name="Gryganskyi A."/>
            <person name="Culley D."/>
            <person name="Magnuson J.K."/>
            <person name="James T.Y."/>
            <person name="O'Malley M.A."/>
            <person name="Stajich J.E."/>
            <person name="Spatafora J.W."/>
            <person name="Visel A."/>
            <person name="Grigoriev I.V."/>
        </authorList>
    </citation>
    <scope>NUCLEOTIDE SEQUENCE [LARGE SCALE GENOMIC DNA]</scope>
    <source>
        <strain evidence="7 8">NRRL 2496</strain>
    </source>
</reference>
<dbReference type="EMBL" id="MCGN01000005">
    <property type="protein sequence ID" value="ORY96510.1"/>
    <property type="molecule type" value="Genomic_DNA"/>
</dbReference>
<keyword evidence="3" id="KW-0862">Zinc</keyword>
<dbReference type="GO" id="GO:0008270">
    <property type="term" value="F:zinc ion binding"/>
    <property type="evidence" value="ECO:0007669"/>
    <property type="project" value="UniProtKB-KW"/>
</dbReference>
<keyword evidence="2 4" id="KW-0863">Zinc-finger</keyword>
<evidence type="ECO:0000313" key="8">
    <source>
        <dbReference type="Proteomes" id="UP000242180"/>
    </source>
</evidence>
<dbReference type="InterPro" id="IPR017455">
    <property type="entry name" value="Znf_FYVE-rel"/>
</dbReference>
<proteinExistence type="predicted"/>
<dbReference type="OrthoDB" id="660555at2759"/>
<keyword evidence="8" id="KW-1185">Reference proteome</keyword>
<dbReference type="SMART" id="SM00064">
    <property type="entry name" value="FYVE"/>
    <property type="match status" value="1"/>
</dbReference>
<dbReference type="PANTHER" id="PTHR39490:SF8">
    <property type="entry name" value="ZINC FINGER FYVE DOMAIN-CONTAINING PROTEIN 21"/>
    <property type="match status" value="1"/>
</dbReference>
<dbReference type="InterPro" id="IPR011011">
    <property type="entry name" value="Znf_FYVE_PHD"/>
</dbReference>
<evidence type="ECO:0000256" key="2">
    <source>
        <dbReference type="ARBA" id="ARBA00022771"/>
    </source>
</evidence>
<comment type="caution">
    <text evidence="7">The sequence shown here is derived from an EMBL/GenBank/DDBJ whole genome shotgun (WGS) entry which is preliminary data.</text>
</comment>
<accession>A0A1X2HCN9</accession>
<evidence type="ECO:0000256" key="3">
    <source>
        <dbReference type="ARBA" id="ARBA00022833"/>
    </source>
</evidence>
<keyword evidence="1" id="KW-0479">Metal-binding</keyword>
<dbReference type="PANTHER" id="PTHR39490">
    <property type="entry name" value="ARRESTIN DOMAIN-CONTAINING PROTEIN D"/>
    <property type="match status" value="1"/>
</dbReference>
<dbReference type="InterPro" id="IPR013083">
    <property type="entry name" value="Znf_RING/FYVE/PHD"/>
</dbReference>
<feature type="compositionally biased region" description="Polar residues" evidence="5">
    <location>
        <begin position="99"/>
        <end position="116"/>
    </location>
</feature>
<evidence type="ECO:0000256" key="1">
    <source>
        <dbReference type="ARBA" id="ARBA00022723"/>
    </source>
</evidence>
<dbReference type="AlphaFoldDB" id="A0A1X2HCN9"/>
<gene>
    <name evidence="7" type="ORF">BCR43DRAFT_278420</name>
</gene>
<dbReference type="PROSITE" id="PS50178">
    <property type="entry name" value="ZF_FYVE"/>
    <property type="match status" value="1"/>
</dbReference>
<evidence type="ECO:0000256" key="5">
    <source>
        <dbReference type="SAM" id="MobiDB-lite"/>
    </source>
</evidence>
<evidence type="ECO:0000259" key="6">
    <source>
        <dbReference type="PROSITE" id="PS50178"/>
    </source>
</evidence>
<dbReference type="Pfam" id="PF01363">
    <property type="entry name" value="FYVE"/>
    <property type="match status" value="1"/>
</dbReference>
<dbReference type="Proteomes" id="UP000242180">
    <property type="component" value="Unassembled WGS sequence"/>
</dbReference>
<name>A0A1X2HCN9_SYNRA</name>